<dbReference type="Pfam" id="PF00015">
    <property type="entry name" value="MCPsignal"/>
    <property type="match status" value="1"/>
</dbReference>
<organism evidence="7 8">
    <name type="scientific">Agaribacter flavus</name>
    <dbReference type="NCBI Taxonomy" id="1902781"/>
    <lineage>
        <taxon>Bacteria</taxon>
        <taxon>Pseudomonadati</taxon>
        <taxon>Pseudomonadota</taxon>
        <taxon>Gammaproteobacteria</taxon>
        <taxon>Alteromonadales</taxon>
        <taxon>Alteromonadaceae</taxon>
        <taxon>Agaribacter</taxon>
    </lineage>
</organism>
<dbReference type="PANTHER" id="PTHR32089">
    <property type="entry name" value="METHYL-ACCEPTING CHEMOTAXIS PROTEIN MCPB"/>
    <property type="match status" value="1"/>
</dbReference>
<dbReference type="Proteomes" id="UP001595478">
    <property type="component" value="Unassembled WGS sequence"/>
</dbReference>
<evidence type="ECO:0000259" key="6">
    <source>
        <dbReference type="PROSITE" id="PS50111"/>
    </source>
</evidence>
<gene>
    <name evidence="7" type="ORF">ACFOHL_14820</name>
</gene>
<dbReference type="InterPro" id="IPR013587">
    <property type="entry name" value="Nitrate/nitrite_sensing"/>
</dbReference>
<evidence type="ECO:0000256" key="2">
    <source>
        <dbReference type="ARBA" id="ARBA00023224"/>
    </source>
</evidence>
<keyword evidence="5" id="KW-1133">Transmembrane helix</keyword>
<dbReference type="SMART" id="SM00283">
    <property type="entry name" value="MA"/>
    <property type="match status" value="1"/>
</dbReference>
<dbReference type="EMBL" id="JBHRSW010000039">
    <property type="protein sequence ID" value="MFC3122895.1"/>
    <property type="molecule type" value="Genomic_DNA"/>
</dbReference>
<evidence type="ECO:0000313" key="7">
    <source>
        <dbReference type="EMBL" id="MFC3122895.1"/>
    </source>
</evidence>
<dbReference type="Gene3D" id="1.10.287.950">
    <property type="entry name" value="Methyl-accepting chemotaxis protein"/>
    <property type="match status" value="1"/>
</dbReference>
<evidence type="ECO:0000256" key="1">
    <source>
        <dbReference type="ARBA" id="ARBA00004370"/>
    </source>
</evidence>
<evidence type="ECO:0000256" key="4">
    <source>
        <dbReference type="PROSITE-ProRule" id="PRU00284"/>
    </source>
</evidence>
<dbReference type="InterPro" id="IPR004089">
    <property type="entry name" value="MCPsignal_dom"/>
</dbReference>
<dbReference type="PROSITE" id="PS50111">
    <property type="entry name" value="CHEMOTAXIS_TRANSDUC_2"/>
    <property type="match status" value="1"/>
</dbReference>
<dbReference type="CDD" id="cd11386">
    <property type="entry name" value="MCP_signal"/>
    <property type="match status" value="1"/>
</dbReference>
<keyword evidence="2 4" id="KW-0807">Transducer</keyword>
<keyword evidence="8" id="KW-1185">Reference proteome</keyword>
<name>A0ABV7FRX3_9ALTE</name>
<comment type="caution">
    <text evidence="7">The sequence shown here is derived from an EMBL/GenBank/DDBJ whole genome shotgun (WGS) entry which is preliminary data.</text>
</comment>
<dbReference type="PANTHER" id="PTHR32089:SF112">
    <property type="entry name" value="LYSOZYME-LIKE PROTEIN-RELATED"/>
    <property type="match status" value="1"/>
</dbReference>
<keyword evidence="5" id="KW-0812">Transmembrane</keyword>
<accession>A0ABV7FRX3</accession>
<proteinExistence type="inferred from homology"/>
<dbReference type="PRINTS" id="PR00260">
    <property type="entry name" value="CHEMTRNSDUCR"/>
</dbReference>
<evidence type="ECO:0000256" key="5">
    <source>
        <dbReference type="SAM" id="Phobius"/>
    </source>
</evidence>
<keyword evidence="5" id="KW-0472">Membrane</keyword>
<dbReference type="RefSeq" id="WP_376921022.1">
    <property type="nucleotide sequence ID" value="NZ_JBHRSW010000039.1"/>
</dbReference>
<dbReference type="Pfam" id="PF08376">
    <property type="entry name" value="NIT"/>
    <property type="match status" value="1"/>
</dbReference>
<dbReference type="SUPFAM" id="SSF58104">
    <property type="entry name" value="Methyl-accepting chemotaxis protein (MCP) signaling domain"/>
    <property type="match status" value="1"/>
</dbReference>
<comment type="similarity">
    <text evidence="3">Belongs to the methyl-accepting chemotaxis (MCP) protein family.</text>
</comment>
<feature type="transmembrane region" description="Helical" evidence="5">
    <location>
        <begin position="298"/>
        <end position="324"/>
    </location>
</feature>
<sequence>MQSWLSKRIAGLSLAPAILLVLFILFSLCGSYKTLHNAALTETEASLAVLTNAATTELQKERGMSAGFISSQGTAFGEKLRAQRNKVDNAISAVFAFEKLNDIPNIETILVHPLSDQVDKLPTLRRNVDSLSISAAENVAQYSLKTQLLLDFNGKLVNTSDSALGKQGFVILYKLALLQESSGLERALLSTLFATKNVTPAQKTKFETLSYAQQTALHDLKMLSTEEFLWVLEGFLNSRPEQNTWQYREQIKNFPEQALNYNSEVWFSAATARIGEIANMVNNLFSQLITRAQSERQLALNIVILDIVLLVVTIVIAGATFLVLKIRKAQSNELQHKLRTITDNADLTLEIAHISNDELGKVTVLTNDLIHRFKNDLYTFQTAANDIASASHQSATSAATTNDNIRSQQQNISNSLISAETLNIGINEDLQSIVKLAEYAAESAKTVNDGENTVKSAVMGIRNTAEEVKKVGATIELLNDKVGEILKMVDVIRAVADQTNLLALNAAIEAARAGEQGRGFAVVADEVRALAQRTQDSTEEIASVVDDLNESSNQAFSAIAAGSETATKSVELADDINRVLSHVADNMRQLQSLTENVDQSAQQQSFSVKQITDAIRNVDEVSKSNSHSSQQVASAAYQLSKVADGMLDNIKRYKVS</sequence>
<protein>
    <submittedName>
        <fullName evidence="7">Methyl-accepting chemotaxis protein</fullName>
    </submittedName>
</protein>
<dbReference type="InterPro" id="IPR004090">
    <property type="entry name" value="Chemotax_Me-accpt_rcpt"/>
</dbReference>
<evidence type="ECO:0000256" key="3">
    <source>
        <dbReference type="ARBA" id="ARBA00029447"/>
    </source>
</evidence>
<feature type="domain" description="Methyl-accepting transducer" evidence="6">
    <location>
        <begin position="383"/>
        <end position="619"/>
    </location>
</feature>
<reference evidence="8" key="1">
    <citation type="journal article" date="2019" name="Int. J. Syst. Evol. Microbiol.">
        <title>The Global Catalogue of Microorganisms (GCM) 10K type strain sequencing project: providing services to taxonomists for standard genome sequencing and annotation.</title>
        <authorList>
            <consortium name="The Broad Institute Genomics Platform"/>
            <consortium name="The Broad Institute Genome Sequencing Center for Infectious Disease"/>
            <person name="Wu L."/>
            <person name="Ma J."/>
        </authorList>
    </citation>
    <scope>NUCLEOTIDE SEQUENCE [LARGE SCALE GENOMIC DNA]</scope>
    <source>
        <strain evidence="8">KCTC 52473</strain>
    </source>
</reference>
<comment type="subcellular location">
    <subcellularLocation>
        <location evidence="1">Membrane</location>
    </subcellularLocation>
</comment>
<evidence type="ECO:0000313" key="8">
    <source>
        <dbReference type="Proteomes" id="UP001595478"/>
    </source>
</evidence>